<keyword evidence="7" id="KW-1185">Reference proteome</keyword>
<keyword evidence="1" id="KW-0862">Zinc</keyword>
<dbReference type="InterPro" id="IPR035979">
    <property type="entry name" value="RBD_domain_sf"/>
</dbReference>
<comment type="caution">
    <text evidence="6">The sequence shown here is derived from an EMBL/GenBank/DDBJ whole genome shotgun (WGS) entry which is preliminary data.</text>
</comment>
<feature type="domain" description="CCHC-type" evidence="5">
    <location>
        <begin position="121"/>
        <end position="136"/>
    </location>
</feature>
<dbReference type="InterPro" id="IPR036875">
    <property type="entry name" value="Znf_CCHC_sf"/>
</dbReference>
<organism evidence="6 7">
    <name type="scientific">Nepenthes gracilis</name>
    <name type="common">Slender pitcher plant</name>
    <dbReference type="NCBI Taxonomy" id="150966"/>
    <lineage>
        <taxon>Eukaryota</taxon>
        <taxon>Viridiplantae</taxon>
        <taxon>Streptophyta</taxon>
        <taxon>Embryophyta</taxon>
        <taxon>Tracheophyta</taxon>
        <taxon>Spermatophyta</taxon>
        <taxon>Magnoliopsida</taxon>
        <taxon>eudicotyledons</taxon>
        <taxon>Gunneridae</taxon>
        <taxon>Pentapetalae</taxon>
        <taxon>Caryophyllales</taxon>
        <taxon>Nepenthaceae</taxon>
        <taxon>Nepenthes</taxon>
    </lineage>
</organism>
<dbReference type="PROSITE" id="PS50102">
    <property type="entry name" value="RRM"/>
    <property type="match status" value="1"/>
</dbReference>
<feature type="region of interest" description="Disordered" evidence="3">
    <location>
        <begin position="203"/>
        <end position="274"/>
    </location>
</feature>
<dbReference type="GO" id="GO:0008270">
    <property type="term" value="F:zinc ion binding"/>
    <property type="evidence" value="ECO:0007669"/>
    <property type="project" value="UniProtKB-KW"/>
</dbReference>
<dbReference type="PANTHER" id="PTHR48031:SF2">
    <property type="entry name" value="RNA-BINDING PROTEIN 4"/>
    <property type="match status" value="1"/>
</dbReference>
<dbReference type="PROSITE" id="PS50158">
    <property type="entry name" value="ZF_CCHC"/>
    <property type="match status" value="1"/>
</dbReference>
<evidence type="ECO:0000256" key="1">
    <source>
        <dbReference type="PROSITE-ProRule" id="PRU00047"/>
    </source>
</evidence>
<dbReference type="SMART" id="SM00360">
    <property type="entry name" value="RRM"/>
    <property type="match status" value="1"/>
</dbReference>
<dbReference type="GO" id="GO:0005634">
    <property type="term" value="C:nucleus"/>
    <property type="evidence" value="ECO:0007669"/>
    <property type="project" value="TreeGrafter"/>
</dbReference>
<sequence length="274" mass="30753">MMATKEVENRVFVGGLALDVTERELEDAFRRFGKIVDCQIMLERDTGRPRGFGFLTFANRRGMEDAIREMNGREFGGRIISVNKAQPKAADDARDDYGGGYSSGARGGYQGGDRSERLDECFKCGRLGHWARNCPSAGGGRGPFSSRSRYLDAGGRGDRFGVRDRYAEDRYDGGRYGERDRLDSRDKYESRDHFLTDRYPVSGDRYAGDRYRGSDRYPQNGYDKDRGYDRRGGDRYGSGGAVRNVGVGYADRPGPYDRPSRSGGVGRPSSFDRY</sequence>
<dbReference type="SMART" id="SM00343">
    <property type="entry name" value="ZnF_C2HC"/>
    <property type="match status" value="1"/>
</dbReference>
<proteinExistence type="predicted"/>
<dbReference type="SUPFAM" id="SSF57756">
    <property type="entry name" value="Retrovirus zinc finger-like domains"/>
    <property type="match status" value="1"/>
</dbReference>
<evidence type="ECO:0000256" key="2">
    <source>
        <dbReference type="PROSITE-ProRule" id="PRU00176"/>
    </source>
</evidence>
<dbReference type="Pfam" id="PF00076">
    <property type="entry name" value="RRM_1"/>
    <property type="match status" value="1"/>
</dbReference>
<feature type="compositionally biased region" description="Basic and acidic residues" evidence="3">
    <location>
        <begin position="206"/>
        <end position="215"/>
    </location>
</feature>
<dbReference type="PANTHER" id="PTHR48031">
    <property type="entry name" value="SRA STEM-LOOP-INTERACTING RNA-BINDING PROTEIN, MITOCHONDRIAL"/>
    <property type="match status" value="1"/>
</dbReference>
<evidence type="ECO:0000256" key="3">
    <source>
        <dbReference type="SAM" id="MobiDB-lite"/>
    </source>
</evidence>
<feature type="compositionally biased region" description="Basic and acidic residues" evidence="3">
    <location>
        <begin position="222"/>
        <end position="234"/>
    </location>
</feature>
<dbReference type="Proteomes" id="UP001279734">
    <property type="component" value="Unassembled WGS sequence"/>
</dbReference>
<evidence type="ECO:0000259" key="5">
    <source>
        <dbReference type="PROSITE" id="PS50158"/>
    </source>
</evidence>
<dbReference type="SUPFAM" id="SSF54928">
    <property type="entry name" value="RNA-binding domain, RBD"/>
    <property type="match status" value="1"/>
</dbReference>
<accession>A0AAD3SBT9</accession>
<keyword evidence="1" id="KW-0863">Zinc-finger</keyword>
<keyword evidence="1" id="KW-0479">Metal-binding</keyword>
<dbReference type="InterPro" id="IPR000504">
    <property type="entry name" value="RRM_dom"/>
</dbReference>
<dbReference type="InterPro" id="IPR012677">
    <property type="entry name" value="Nucleotide-bd_a/b_plait_sf"/>
</dbReference>
<dbReference type="EMBL" id="BSYO01000007">
    <property type="protein sequence ID" value="GMH07892.1"/>
    <property type="molecule type" value="Genomic_DNA"/>
</dbReference>
<dbReference type="Pfam" id="PF00098">
    <property type="entry name" value="zf-CCHC"/>
    <property type="match status" value="1"/>
</dbReference>
<name>A0AAD3SBT9_NEPGR</name>
<evidence type="ECO:0000313" key="7">
    <source>
        <dbReference type="Proteomes" id="UP001279734"/>
    </source>
</evidence>
<evidence type="ECO:0000259" key="4">
    <source>
        <dbReference type="PROSITE" id="PS50102"/>
    </source>
</evidence>
<feature type="region of interest" description="Disordered" evidence="3">
    <location>
        <begin position="89"/>
        <end position="113"/>
    </location>
</feature>
<feature type="domain" description="RRM" evidence="4">
    <location>
        <begin position="9"/>
        <end position="87"/>
    </location>
</feature>
<gene>
    <name evidence="6" type="ORF">Nepgr_009732</name>
</gene>
<dbReference type="AlphaFoldDB" id="A0AAD3SBT9"/>
<dbReference type="InterPro" id="IPR001878">
    <property type="entry name" value="Znf_CCHC"/>
</dbReference>
<dbReference type="Gene3D" id="3.30.70.330">
    <property type="match status" value="1"/>
</dbReference>
<protein>
    <submittedName>
        <fullName evidence="6">Uncharacterized protein</fullName>
    </submittedName>
</protein>
<dbReference type="Gene3D" id="4.10.60.10">
    <property type="entry name" value="Zinc finger, CCHC-type"/>
    <property type="match status" value="1"/>
</dbReference>
<keyword evidence="2" id="KW-0694">RNA-binding</keyword>
<reference evidence="6" key="1">
    <citation type="submission" date="2023-05" db="EMBL/GenBank/DDBJ databases">
        <title>Nepenthes gracilis genome sequencing.</title>
        <authorList>
            <person name="Fukushima K."/>
        </authorList>
    </citation>
    <scope>NUCLEOTIDE SEQUENCE</scope>
    <source>
        <strain evidence="6">SING2019-196</strain>
    </source>
</reference>
<dbReference type="GO" id="GO:0003729">
    <property type="term" value="F:mRNA binding"/>
    <property type="evidence" value="ECO:0007669"/>
    <property type="project" value="TreeGrafter"/>
</dbReference>
<evidence type="ECO:0000313" key="6">
    <source>
        <dbReference type="EMBL" id="GMH07892.1"/>
    </source>
</evidence>
<feature type="compositionally biased region" description="Gly residues" evidence="3">
    <location>
        <begin position="98"/>
        <end position="111"/>
    </location>
</feature>